<evidence type="ECO:0000313" key="1">
    <source>
        <dbReference type="EMBL" id="WAR01318.1"/>
    </source>
</evidence>
<sequence>MAQRKSGLTHYKSSNYRVMRLALKQRQMKSLPLYQSTAIALNLVQGYSEHLVTTISEWLVAFVSVIYFSTFYTEFKHFSWRPPKVEYDNTTDTTLNAINVSTLT</sequence>
<name>A0ABY7DUA6_MYAAR</name>
<keyword evidence="2" id="KW-1185">Reference proteome</keyword>
<protein>
    <submittedName>
        <fullName evidence="1">Uncharacterized protein</fullName>
    </submittedName>
</protein>
<dbReference type="EMBL" id="CP111015">
    <property type="protein sequence ID" value="WAR01318.1"/>
    <property type="molecule type" value="Genomic_DNA"/>
</dbReference>
<organism evidence="1 2">
    <name type="scientific">Mya arenaria</name>
    <name type="common">Soft-shell clam</name>
    <dbReference type="NCBI Taxonomy" id="6604"/>
    <lineage>
        <taxon>Eukaryota</taxon>
        <taxon>Metazoa</taxon>
        <taxon>Spiralia</taxon>
        <taxon>Lophotrochozoa</taxon>
        <taxon>Mollusca</taxon>
        <taxon>Bivalvia</taxon>
        <taxon>Autobranchia</taxon>
        <taxon>Heteroconchia</taxon>
        <taxon>Euheterodonta</taxon>
        <taxon>Imparidentia</taxon>
        <taxon>Neoheterodontei</taxon>
        <taxon>Myida</taxon>
        <taxon>Myoidea</taxon>
        <taxon>Myidae</taxon>
        <taxon>Mya</taxon>
    </lineage>
</organism>
<accession>A0ABY7DUA6</accession>
<proteinExistence type="predicted"/>
<reference evidence="1" key="1">
    <citation type="submission" date="2022-11" db="EMBL/GenBank/DDBJ databases">
        <title>Centuries of genome instability and evolution in soft-shell clam transmissible cancer (bioRxiv).</title>
        <authorList>
            <person name="Hart S.F.M."/>
            <person name="Yonemitsu M.A."/>
            <person name="Giersch R.M."/>
            <person name="Beal B.F."/>
            <person name="Arriagada G."/>
            <person name="Davis B.W."/>
            <person name="Ostrander E.A."/>
            <person name="Goff S.P."/>
            <person name="Metzger M.J."/>
        </authorList>
    </citation>
    <scope>NUCLEOTIDE SEQUENCE</scope>
    <source>
        <strain evidence="1">MELC-2E11</strain>
        <tissue evidence="1">Siphon/mantle</tissue>
    </source>
</reference>
<dbReference type="Proteomes" id="UP001164746">
    <property type="component" value="Chromosome 4"/>
</dbReference>
<gene>
    <name evidence="1" type="ORF">MAR_007876</name>
</gene>
<evidence type="ECO:0000313" key="2">
    <source>
        <dbReference type="Proteomes" id="UP001164746"/>
    </source>
</evidence>